<comment type="caution">
    <text evidence="1">The sequence shown here is derived from an EMBL/GenBank/DDBJ whole genome shotgun (WGS) entry which is preliminary data.</text>
</comment>
<sequence length="139" mass="15474">MTEDSIEFQPIPGEDAEYGQVRHLFRVSVSIIDDIWVNFGGNEYLVINLSSTGVAVKVNSCLEFDSGQITDDARLRIGDVNITGVCAKAIHCSVHDSGCFQFGFQWVDMTTEHKETLEQAIGQLKVKALIVKDLFEEHP</sequence>
<dbReference type="Gene3D" id="2.40.10.220">
    <property type="entry name" value="predicted glycosyltransferase like domains"/>
    <property type="match status" value="1"/>
</dbReference>
<dbReference type="AlphaFoldDB" id="A0A2G6MS95"/>
<evidence type="ECO:0000313" key="1">
    <source>
        <dbReference type="EMBL" id="PIE62967.1"/>
    </source>
</evidence>
<name>A0A2G6MS95_9BACT</name>
<proteinExistence type="predicted"/>
<accession>A0A2G6MS95</accession>
<evidence type="ECO:0000313" key="2">
    <source>
        <dbReference type="Proteomes" id="UP000231203"/>
    </source>
</evidence>
<reference evidence="1 2" key="1">
    <citation type="submission" date="2017-10" db="EMBL/GenBank/DDBJ databases">
        <title>Novel microbial diversity and functional potential in the marine mammal oral microbiome.</title>
        <authorList>
            <person name="Dudek N.K."/>
            <person name="Sun C.L."/>
            <person name="Burstein D."/>
            <person name="Kantor R.S."/>
            <person name="Aliaga Goltsman D.S."/>
            <person name="Bik E.M."/>
            <person name="Thomas B.C."/>
            <person name="Banfield J.F."/>
            <person name="Relman D.A."/>
        </authorList>
    </citation>
    <scope>NUCLEOTIDE SEQUENCE [LARGE SCALE GENOMIC DNA]</scope>
    <source>
        <strain evidence="1">DOLJORAL78_47_202</strain>
    </source>
</reference>
<evidence type="ECO:0008006" key="3">
    <source>
        <dbReference type="Google" id="ProtNLM"/>
    </source>
</evidence>
<gene>
    <name evidence="1" type="ORF">CSA25_02645</name>
</gene>
<protein>
    <recommendedName>
        <fullName evidence="3">PilZ domain-containing protein</fullName>
    </recommendedName>
</protein>
<dbReference type="EMBL" id="PDTI01000024">
    <property type="protein sequence ID" value="PIE62967.1"/>
    <property type="molecule type" value="Genomic_DNA"/>
</dbReference>
<organism evidence="1 2">
    <name type="scientific">Desulfobacter postgatei</name>
    <dbReference type="NCBI Taxonomy" id="2293"/>
    <lineage>
        <taxon>Bacteria</taxon>
        <taxon>Pseudomonadati</taxon>
        <taxon>Thermodesulfobacteriota</taxon>
        <taxon>Desulfobacteria</taxon>
        <taxon>Desulfobacterales</taxon>
        <taxon>Desulfobacteraceae</taxon>
        <taxon>Desulfobacter</taxon>
    </lineage>
</organism>
<dbReference type="Proteomes" id="UP000231203">
    <property type="component" value="Unassembled WGS sequence"/>
</dbReference>